<protein>
    <submittedName>
        <fullName evidence="2 3">Uncharacterized protein At3g17950-like</fullName>
    </submittedName>
</protein>
<dbReference type="Gramene" id="Jr03_23550_p1">
    <property type="protein sequence ID" value="cds.Jr03_23550_p1"/>
    <property type="gene ID" value="Jr03_23550"/>
</dbReference>
<sequence>MARQEEGWPLGLRPLNARVGLVRNSDLSGSISFSTLLTGSPTCSSLSSSDLDTESTGSFFHEKSITLGSLIGVSSILELSRRSTRGRAAETVRDMRNNNVYKPKLPAWLFSLCSKLSTDAVNTRNNSTPSLGHFLEAERRTAGIYRRNLQSPTSIDIAPCDFSSSTLPISDANSLFVGGQVAPQSSTFPILDDHEKGGGSKQSKNEFLEAGNGYGIPLLFSCLRGYLIK</sequence>
<dbReference type="RefSeq" id="XP_018831330.1">
    <property type="nucleotide sequence ID" value="XM_018975785.2"/>
</dbReference>
<name>A0A2I4FI50_JUGRE</name>
<evidence type="ECO:0000313" key="1">
    <source>
        <dbReference type="Proteomes" id="UP000235220"/>
    </source>
</evidence>
<dbReference type="Proteomes" id="UP000235220">
    <property type="component" value="Chromosome 3"/>
</dbReference>
<gene>
    <name evidence="2 3" type="primary">LOC108999006</name>
</gene>
<dbReference type="RefSeq" id="XP_018831331.1">
    <property type="nucleotide sequence ID" value="XM_018975786.2"/>
</dbReference>
<dbReference type="PANTHER" id="PTHR33544:SF3">
    <property type="entry name" value="60S RIBOSOMAL PROTEIN L36"/>
    <property type="match status" value="1"/>
</dbReference>
<proteinExistence type="predicted"/>
<dbReference type="KEGG" id="jre:108999006"/>
<dbReference type="AlphaFoldDB" id="A0A2I4FI50"/>
<evidence type="ECO:0000313" key="3">
    <source>
        <dbReference type="RefSeq" id="XP_018831331.1"/>
    </source>
</evidence>
<reference evidence="2 3" key="1">
    <citation type="submission" date="2025-04" db="UniProtKB">
        <authorList>
            <consortium name="RefSeq"/>
        </authorList>
    </citation>
    <scope>IDENTIFICATION</scope>
    <source>
        <tissue evidence="2 3">Leaves</tissue>
    </source>
</reference>
<dbReference type="STRING" id="51240.A0A2I4FI50"/>
<dbReference type="InterPro" id="IPR040344">
    <property type="entry name" value="At3g17950-like"/>
</dbReference>
<organism evidence="1 2">
    <name type="scientific">Juglans regia</name>
    <name type="common">English walnut</name>
    <dbReference type="NCBI Taxonomy" id="51240"/>
    <lineage>
        <taxon>Eukaryota</taxon>
        <taxon>Viridiplantae</taxon>
        <taxon>Streptophyta</taxon>
        <taxon>Embryophyta</taxon>
        <taxon>Tracheophyta</taxon>
        <taxon>Spermatophyta</taxon>
        <taxon>Magnoliopsida</taxon>
        <taxon>eudicotyledons</taxon>
        <taxon>Gunneridae</taxon>
        <taxon>Pentapetalae</taxon>
        <taxon>rosids</taxon>
        <taxon>fabids</taxon>
        <taxon>Fagales</taxon>
        <taxon>Juglandaceae</taxon>
        <taxon>Juglans</taxon>
    </lineage>
</organism>
<dbReference type="OrthoDB" id="1898359at2759"/>
<keyword evidence="1" id="KW-1185">Reference proteome</keyword>
<dbReference type="GeneID" id="108999006"/>
<accession>A0A2I4FI50</accession>
<evidence type="ECO:0000313" key="2">
    <source>
        <dbReference type="RefSeq" id="XP_018831330.1"/>
    </source>
</evidence>
<dbReference type="PANTHER" id="PTHR33544">
    <property type="entry name" value="DUF4005 DOMAIN-CONTAINING PROTEIN-RELATED"/>
    <property type="match status" value="1"/>
</dbReference>